<dbReference type="PANTHER" id="PTHR35395:SF1">
    <property type="entry name" value="DUF6536 DOMAIN-CONTAINING PROTEIN"/>
    <property type="match status" value="1"/>
</dbReference>
<dbReference type="AlphaFoldDB" id="A0A2T6ZR75"/>
<protein>
    <submittedName>
        <fullName evidence="2">Uncharacterized protein</fullName>
    </submittedName>
</protein>
<feature type="transmembrane region" description="Helical" evidence="1">
    <location>
        <begin position="231"/>
        <end position="257"/>
    </location>
</feature>
<keyword evidence="1" id="KW-0812">Transmembrane</keyword>
<organism evidence="2 3">
    <name type="scientific">Tuber borchii</name>
    <name type="common">White truffle</name>
    <dbReference type="NCBI Taxonomy" id="42251"/>
    <lineage>
        <taxon>Eukaryota</taxon>
        <taxon>Fungi</taxon>
        <taxon>Dikarya</taxon>
        <taxon>Ascomycota</taxon>
        <taxon>Pezizomycotina</taxon>
        <taxon>Pezizomycetes</taxon>
        <taxon>Pezizales</taxon>
        <taxon>Tuberaceae</taxon>
        <taxon>Tuber</taxon>
    </lineage>
</organism>
<feature type="transmembrane region" description="Helical" evidence="1">
    <location>
        <begin position="189"/>
        <end position="211"/>
    </location>
</feature>
<gene>
    <name evidence="2" type="ORF">B9Z19DRAFT_984797</name>
</gene>
<evidence type="ECO:0000313" key="3">
    <source>
        <dbReference type="Proteomes" id="UP000244722"/>
    </source>
</evidence>
<sequence length="341" mass="37769">MLTSNSSGEVEIVGCKSEVTGEKCTVRFSLGIMIVVIGCNLVKACCMVMAVVRSREPTLVTLGDAVDSFLRTPDQTTIGMCFADRQYIERDWRRGWKAGPRQWKQKGLQRWWARGLGKINSGSLVGIHFRNITQAILLANLPQTILSFLYLTYNSLFTSMFLGHDWSLFSHHHRTLRVTSPRPGQRSTYWLQIPYTYAIPLMTLSGLLHWLTSQSLFLARVDIFDPFRGETFAPIVTMGYSCIAIVFVLALGGLALLAAAGIGYRKFAAETTTVSSCSAAISAACHASETNPDEIIGKEVRWGDVGIVPTLGVRHLTFSSEMGVRKPVFGEVYAGTQNDWK</sequence>
<dbReference type="Proteomes" id="UP000244722">
    <property type="component" value="Unassembled WGS sequence"/>
</dbReference>
<feature type="transmembrane region" description="Helical" evidence="1">
    <location>
        <begin position="30"/>
        <end position="52"/>
    </location>
</feature>
<reference evidence="2 3" key="1">
    <citation type="submission" date="2017-04" db="EMBL/GenBank/DDBJ databases">
        <title>Draft genome sequence of Tuber borchii Vittad., a whitish edible truffle.</title>
        <authorList>
            <consortium name="DOE Joint Genome Institute"/>
            <person name="Murat C."/>
            <person name="Kuo A."/>
            <person name="Barry K.W."/>
            <person name="Clum A."/>
            <person name="Dockter R.B."/>
            <person name="Fauchery L."/>
            <person name="Iotti M."/>
            <person name="Kohler A."/>
            <person name="Labutti K."/>
            <person name="Lindquist E.A."/>
            <person name="Lipzen A."/>
            <person name="Ohm R.A."/>
            <person name="Wang M."/>
            <person name="Grigoriev I.V."/>
            <person name="Zambonelli A."/>
            <person name="Martin F.M."/>
        </authorList>
    </citation>
    <scope>NUCLEOTIDE SEQUENCE [LARGE SCALE GENOMIC DNA]</scope>
    <source>
        <strain evidence="2 3">Tbo3840</strain>
    </source>
</reference>
<accession>A0A2T6ZR75</accession>
<dbReference type="EMBL" id="NESQ01000133">
    <property type="protein sequence ID" value="PUU77995.1"/>
    <property type="molecule type" value="Genomic_DNA"/>
</dbReference>
<dbReference type="OrthoDB" id="5429634at2759"/>
<dbReference type="STRING" id="42251.A0A2T6ZR75"/>
<name>A0A2T6ZR75_TUBBO</name>
<evidence type="ECO:0000256" key="1">
    <source>
        <dbReference type="SAM" id="Phobius"/>
    </source>
</evidence>
<dbReference type="PANTHER" id="PTHR35395">
    <property type="entry name" value="DUF6536 DOMAIN-CONTAINING PROTEIN"/>
    <property type="match status" value="1"/>
</dbReference>
<keyword evidence="1" id="KW-0472">Membrane</keyword>
<keyword evidence="3" id="KW-1185">Reference proteome</keyword>
<evidence type="ECO:0000313" key="2">
    <source>
        <dbReference type="EMBL" id="PUU77995.1"/>
    </source>
</evidence>
<comment type="caution">
    <text evidence="2">The sequence shown here is derived from an EMBL/GenBank/DDBJ whole genome shotgun (WGS) entry which is preliminary data.</text>
</comment>
<proteinExistence type="predicted"/>
<keyword evidence="1" id="KW-1133">Transmembrane helix</keyword>